<dbReference type="Pfam" id="PF18152">
    <property type="entry name" value="DAHP_snth_FXD"/>
    <property type="match status" value="1"/>
</dbReference>
<dbReference type="InterPro" id="IPR041071">
    <property type="entry name" value="DAHP_snth_FXD"/>
</dbReference>
<gene>
    <name evidence="4" type="primary">aroF</name>
    <name evidence="4" type="ORF">IQ276_34145</name>
</gene>
<dbReference type="PANTHER" id="PTHR43018:SF3">
    <property type="entry name" value="CARBOXYSOME FORMATION PROTEIN"/>
    <property type="match status" value="1"/>
</dbReference>
<dbReference type="Proteomes" id="UP000622533">
    <property type="component" value="Unassembled WGS sequence"/>
</dbReference>
<evidence type="ECO:0000313" key="4">
    <source>
        <dbReference type="EMBL" id="MBE9027277.1"/>
    </source>
</evidence>
<dbReference type="Pfam" id="PF00793">
    <property type="entry name" value="DAHP_synth_1"/>
    <property type="match status" value="1"/>
</dbReference>
<feature type="domain" description="DAHP synthetase I/KDSA" evidence="2">
    <location>
        <begin position="91"/>
        <end position="337"/>
    </location>
</feature>
<dbReference type="GO" id="GO:0016832">
    <property type="term" value="F:aldehyde-lyase activity"/>
    <property type="evidence" value="ECO:0007669"/>
    <property type="project" value="InterPro"/>
</dbReference>
<accession>A0A8J7AK79</accession>
<reference evidence="4" key="1">
    <citation type="submission" date="2020-10" db="EMBL/GenBank/DDBJ databases">
        <authorList>
            <person name="Castelo-Branco R."/>
            <person name="Eusebio N."/>
            <person name="Adriana R."/>
            <person name="Vieira A."/>
            <person name="Brugerolle De Fraissinette N."/>
            <person name="Rezende De Castro R."/>
            <person name="Schneider M.P."/>
            <person name="Vasconcelos V."/>
            <person name="Leao P.N."/>
        </authorList>
    </citation>
    <scope>NUCLEOTIDE SEQUENCE</scope>
    <source>
        <strain evidence="4">LEGE 12446</strain>
    </source>
</reference>
<keyword evidence="1 4" id="KW-0808">Transferase</keyword>
<dbReference type="Gene3D" id="3.20.20.70">
    <property type="entry name" value="Aldolase class I"/>
    <property type="match status" value="1"/>
</dbReference>
<sequence length="370" mass="40119">MIIVLKSGTPVEEITRISQELSEIWKVTVEKSIGTHKAVLGIIGDTSTIDKLQIQETSPWIEQVLRVQQPFKRVSREFRNGEASEVVVSTPNGDVYFGEHHPIVVVAGPCSVENEAMIVETAKRVKAAGAKFLRGGAYKPRTSPYAFQGYGESALDLLAAAREATGLGIITELMDAADLPAVAGVADVIQIGARNMHNFSLLKKVGAQDKPVLLKRGMSATIDEWLMAAEYILASGNSNVILCERGIRTFDGKYARNTLDLSVIPVLRSLTHLPIMIDPSHGTGRSEYVPPMAMAAIAAGTDALMIEVHPNPAKALSDGPQSLTPEKFDRLVQEMSVLGKVVDRWPTSPFDSISESHLLFAARTLKADRP</sequence>
<dbReference type="AlphaFoldDB" id="A0A8J7AK79"/>
<dbReference type="GO" id="GO:0003849">
    <property type="term" value="F:3-deoxy-7-phosphoheptulonate synthase activity"/>
    <property type="evidence" value="ECO:0007669"/>
    <property type="project" value="UniProtKB-EC"/>
</dbReference>
<dbReference type="InterPro" id="IPR013785">
    <property type="entry name" value="Aldolase_TIM"/>
</dbReference>
<comment type="caution">
    <text evidence="4">The sequence shown here is derived from an EMBL/GenBank/DDBJ whole genome shotgun (WGS) entry which is preliminary data.</text>
</comment>
<protein>
    <submittedName>
        <fullName evidence="4">3-deoxy-7-phosphoheptulonate synthase</fullName>
        <ecNumber evidence="4">2.5.1.54</ecNumber>
    </submittedName>
</protein>
<evidence type="ECO:0000259" key="2">
    <source>
        <dbReference type="Pfam" id="PF00793"/>
    </source>
</evidence>
<feature type="domain" description="DAHP synthase ferredoxin-like" evidence="3">
    <location>
        <begin position="1"/>
        <end position="69"/>
    </location>
</feature>
<dbReference type="NCBIfam" id="NF006421">
    <property type="entry name" value="PRK08673.1"/>
    <property type="match status" value="1"/>
</dbReference>
<evidence type="ECO:0000259" key="3">
    <source>
        <dbReference type="Pfam" id="PF18152"/>
    </source>
</evidence>
<dbReference type="RefSeq" id="WP_190878808.1">
    <property type="nucleotide sequence ID" value="NZ_JADEXS020000001.1"/>
</dbReference>
<dbReference type="NCBIfam" id="TIGR01361">
    <property type="entry name" value="DAHP_synth_Bsub"/>
    <property type="match status" value="1"/>
</dbReference>
<organism evidence="4 5">
    <name type="scientific">Desmonostoc muscorum LEGE 12446</name>
    <dbReference type="NCBI Taxonomy" id="1828758"/>
    <lineage>
        <taxon>Bacteria</taxon>
        <taxon>Bacillati</taxon>
        <taxon>Cyanobacteriota</taxon>
        <taxon>Cyanophyceae</taxon>
        <taxon>Nostocales</taxon>
        <taxon>Nostocaceae</taxon>
        <taxon>Desmonostoc</taxon>
    </lineage>
</organism>
<evidence type="ECO:0000313" key="5">
    <source>
        <dbReference type="Proteomes" id="UP000622533"/>
    </source>
</evidence>
<name>A0A8J7AK79_DESMC</name>
<dbReference type="EMBL" id="JADEXS010000840">
    <property type="protein sequence ID" value="MBE9027277.1"/>
    <property type="molecule type" value="Genomic_DNA"/>
</dbReference>
<dbReference type="PANTHER" id="PTHR43018">
    <property type="entry name" value="PHOSPHO-2-DEHYDRO-3-DEOXYHEPTONATE ALDOLASE"/>
    <property type="match status" value="1"/>
</dbReference>
<keyword evidence="5" id="KW-1185">Reference proteome</keyword>
<dbReference type="GO" id="GO:0009073">
    <property type="term" value="P:aromatic amino acid family biosynthetic process"/>
    <property type="evidence" value="ECO:0007669"/>
    <property type="project" value="InterPro"/>
</dbReference>
<dbReference type="NCBIfam" id="NF009239">
    <property type="entry name" value="PRK12595.1"/>
    <property type="match status" value="1"/>
</dbReference>
<dbReference type="NCBIfam" id="NF009933">
    <property type="entry name" value="PRK13396.1"/>
    <property type="match status" value="1"/>
</dbReference>
<dbReference type="InterPro" id="IPR006218">
    <property type="entry name" value="DAHP1/KDSA"/>
</dbReference>
<dbReference type="SUPFAM" id="SSF51569">
    <property type="entry name" value="Aldolase"/>
    <property type="match status" value="1"/>
</dbReference>
<dbReference type="InterPro" id="IPR052899">
    <property type="entry name" value="Class-I_DAHP_synthase"/>
</dbReference>
<dbReference type="InterPro" id="IPR006268">
    <property type="entry name" value="DAHP_syn_2"/>
</dbReference>
<dbReference type="EC" id="2.5.1.54" evidence="4"/>
<dbReference type="Gene3D" id="3.30.70.1140">
    <property type="entry name" value="Phospho-2-dehydro-3-deoxyheptonate aldolase, domain 1"/>
    <property type="match status" value="1"/>
</dbReference>
<evidence type="ECO:0000256" key="1">
    <source>
        <dbReference type="ARBA" id="ARBA00022679"/>
    </source>
</evidence>
<proteinExistence type="predicted"/>